<keyword evidence="2" id="KW-1185">Reference proteome</keyword>
<dbReference type="AlphaFoldDB" id="A0A367GM44"/>
<proteinExistence type="predicted"/>
<dbReference type="OrthoDB" id="796351at2"/>
<accession>A0A367GM44</accession>
<reference evidence="1 2" key="1">
    <citation type="submission" date="2018-05" db="EMBL/GenBank/DDBJ databases">
        <title>Mucilaginibacter hurinus sp. nov., isolated from briquette warehouse soil.</title>
        <authorList>
            <person name="Choi L."/>
        </authorList>
    </citation>
    <scope>NUCLEOTIDE SEQUENCE [LARGE SCALE GENOMIC DNA]</scope>
    <source>
        <strain evidence="1 2">ZR32</strain>
    </source>
</reference>
<evidence type="ECO:0000313" key="2">
    <source>
        <dbReference type="Proteomes" id="UP000253209"/>
    </source>
</evidence>
<gene>
    <name evidence="1" type="ORF">DJ568_15465</name>
</gene>
<comment type="caution">
    <text evidence="1">The sequence shown here is derived from an EMBL/GenBank/DDBJ whole genome shotgun (WGS) entry which is preliminary data.</text>
</comment>
<dbReference type="Proteomes" id="UP000253209">
    <property type="component" value="Unassembled WGS sequence"/>
</dbReference>
<dbReference type="EMBL" id="QGDC01000009">
    <property type="protein sequence ID" value="RCH53936.1"/>
    <property type="molecule type" value="Genomic_DNA"/>
</dbReference>
<name>A0A367GM44_9SPHI</name>
<evidence type="ECO:0000313" key="1">
    <source>
        <dbReference type="EMBL" id="RCH53936.1"/>
    </source>
</evidence>
<organism evidence="1 2">
    <name type="scientific">Mucilaginibacter hurinus</name>
    <dbReference type="NCBI Taxonomy" id="2201324"/>
    <lineage>
        <taxon>Bacteria</taxon>
        <taxon>Pseudomonadati</taxon>
        <taxon>Bacteroidota</taxon>
        <taxon>Sphingobacteriia</taxon>
        <taxon>Sphingobacteriales</taxon>
        <taxon>Sphingobacteriaceae</taxon>
        <taxon>Mucilaginibacter</taxon>
    </lineage>
</organism>
<dbReference type="RefSeq" id="WP_114006199.1">
    <property type="nucleotide sequence ID" value="NZ_QGDC01000009.1"/>
</dbReference>
<protein>
    <submittedName>
        <fullName evidence="1">Uncharacterized protein</fullName>
    </submittedName>
</protein>
<sequence length="201" mass="22312">MKLPISFKFKKGKKIAERSAELPTSWADITLGQAIALSQFDGNRKGAKMELLSIITGLPVNEVKALSEWEHFEDCLAFITEPADLSGFAIPDKVTIDGRAYKVPVNLKIETYGQKIALEELLRNAEPGPDGDVNIVPMMAEALAIYFYPIITGEPFRDERVEDFVQLMHQLPVKYAYPVAGFFLMKYAGLSITKQPTLAAS</sequence>